<evidence type="ECO:0000256" key="2">
    <source>
        <dbReference type="ARBA" id="ARBA00023015"/>
    </source>
</evidence>
<evidence type="ECO:0000259" key="7">
    <source>
        <dbReference type="PROSITE" id="PS50888"/>
    </source>
</evidence>
<proteinExistence type="predicted"/>
<evidence type="ECO:0000313" key="8">
    <source>
        <dbReference type="EMBL" id="MCD7456316.1"/>
    </source>
</evidence>
<sequence length="119" mass="13504">PLISVKEMDEPTTFGRKRSSPKQNEDDKKKDKAKIDVGGEAKSNHDIHIQIEIERRKKMGEILSELHGFLPQPSPKADKSTILDEAVSYIKTLQNTLQKLEEQKQERLQAGMKLPSVGR</sequence>
<evidence type="ECO:0000256" key="4">
    <source>
        <dbReference type="ARBA" id="ARBA00023242"/>
    </source>
</evidence>
<keyword evidence="3" id="KW-0804">Transcription</keyword>
<dbReference type="InterPro" id="IPR044278">
    <property type="entry name" value="BHLH95-like"/>
</dbReference>
<feature type="non-terminal residue" evidence="8">
    <location>
        <position position="119"/>
    </location>
</feature>
<accession>A0ABS8SBT1</accession>
<dbReference type="PANTHER" id="PTHR46772">
    <property type="entry name" value="BHLH DOMAIN-CONTAINING PROTEIN"/>
    <property type="match status" value="1"/>
</dbReference>
<dbReference type="SMART" id="SM00353">
    <property type="entry name" value="HLH"/>
    <property type="match status" value="1"/>
</dbReference>
<dbReference type="PROSITE" id="PS50888">
    <property type="entry name" value="BHLH"/>
    <property type="match status" value="1"/>
</dbReference>
<comment type="caution">
    <text evidence="8">The sequence shown here is derived from an EMBL/GenBank/DDBJ whole genome shotgun (WGS) entry which is preliminary data.</text>
</comment>
<protein>
    <recommendedName>
        <fullName evidence="7">BHLH domain-containing protein</fullName>
    </recommendedName>
</protein>
<dbReference type="EMBL" id="JACEIK010000395">
    <property type="protein sequence ID" value="MCD7456316.1"/>
    <property type="molecule type" value="Genomic_DNA"/>
</dbReference>
<feature type="region of interest" description="Disordered" evidence="6">
    <location>
        <begin position="1"/>
        <end position="41"/>
    </location>
</feature>
<keyword evidence="5" id="KW-0175">Coiled coil</keyword>
<gene>
    <name evidence="8" type="ORF">HAX54_031269</name>
</gene>
<dbReference type="Proteomes" id="UP000823775">
    <property type="component" value="Unassembled WGS sequence"/>
</dbReference>
<dbReference type="InterPro" id="IPR045239">
    <property type="entry name" value="bHLH95_bHLH"/>
</dbReference>
<dbReference type="CDD" id="cd11393">
    <property type="entry name" value="bHLH_AtbHLH_like"/>
    <property type="match status" value="1"/>
</dbReference>
<dbReference type="SUPFAM" id="SSF47459">
    <property type="entry name" value="HLH, helix-loop-helix DNA-binding domain"/>
    <property type="match status" value="1"/>
</dbReference>
<feature type="compositionally biased region" description="Basic and acidic residues" evidence="6">
    <location>
        <begin position="23"/>
        <end position="41"/>
    </location>
</feature>
<keyword evidence="2" id="KW-0805">Transcription regulation</keyword>
<organism evidence="8 9">
    <name type="scientific">Datura stramonium</name>
    <name type="common">Jimsonweed</name>
    <name type="synonym">Common thornapple</name>
    <dbReference type="NCBI Taxonomy" id="4076"/>
    <lineage>
        <taxon>Eukaryota</taxon>
        <taxon>Viridiplantae</taxon>
        <taxon>Streptophyta</taxon>
        <taxon>Embryophyta</taxon>
        <taxon>Tracheophyta</taxon>
        <taxon>Spermatophyta</taxon>
        <taxon>Magnoliopsida</taxon>
        <taxon>eudicotyledons</taxon>
        <taxon>Gunneridae</taxon>
        <taxon>Pentapetalae</taxon>
        <taxon>asterids</taxon>
        <taxon>lamiids</taxon>
        <taxon>Solanales</taxon>
        <taxon>Solanaceae</taxon>
        <taxon>Solanoideae</taxon>
        <taxon>Datureae</taxon>
        <taxon>Datura</taxon>
    </lineage>
</organism>
<reference evidence="8 9" key="1">
    <citation type="journal article" date="2021" name="BMC Genomics">
        <title>Datura genome reveals duplications of psychoactive alkaloid biosynthetic genes and high mutation rate following tissue culture.</title>
        <authorList>
            <person name="Rajewski A."/>
            <person name="Carter-House D."/>
            <person name="Stajich J."/>
            <person name="Litt A."/>
        </authorList>
    </citation>
    <scope>NUCLEOTIDE SEQUENCE [LARGE SCALE GENOMIC DNA]</scope>
    <source>
        <strain evidence="8">AR-01</strain>
    </source>
</reference>
<evidence type="ECO:0000256" key="5">
    <source>
        <dbReference type="SAM" id="Coils"/>
    </source>
</evidence>
<dbReference type="PANTHER" id="PTHR46772:SF8">
    <property type="entry name" value="TRANSCRIPTION FACTOR BHLH95"/>
    <property type="match status" value="1"/>
</dbReference>
<evidence type="ECO:0000256" key="3">
    <source>
        <dbReference type="ARBA" id="ARBA00023163"/>
    </source>
</evidence>
<evidence type="ECO:0000256" key="1">
    <source>
        <dbReference type="ARBA" id="ARBA00004123"/>
    </source>
</evidence>
<comment type="subcellular location">
    <subcellularLocation>
        <location evidence="1">Nucleus</location>
    </subcellularLocation>
</comment>
<evidence type="ECO:0000313" key="9">
    <source>
        <dbReference type="Proteomes" id="UP000823775"/>
    </source>
</evidence>
<feature type="coiled-coil region" evidence="5">
    <location>
        <begin position="83"/>
        <end position="110"/>
    </location>
</feature>
<dbReference type="Pfam" id="PF00010">
    <property type="entry name" value="HLH"/>
    <property type="match status" value="1"/>
</dbReference>
<evidence type="ECO:0000256" key="6">
    <source>
        <dbReference type="SAM" id="MobiDB-lite"/>
    </source>
</evidence>
<name>A0ABS8SBT1_DATST</name>
<feature type="domain" description="BHLH" evidence="7">
    <location>
        <begin position="43"/>
        <end position="93"/>
    </location>
</feature>
<dbReference type="InterPro" id="IPR036638">
    <property type="entry name" value="HLH_DNA-bd_sf"/>
</dbReference>
<dbReference type="InterPro" id="IPR011598">
    <property type="entry name" value="bHLH_dom"/>
</dbReference>
<keyword evidence="4" id="KW-0539">Nucleus</keyword>
<dbReference type="Gene3D" id="4.10.280.10">
    <property type="entry name" value="Helix-loop-helix DNA-binding domain"/>
    <property type="match status" value="1"/>
</dbReference>
<feature type="non-terminal residue" evidence="8">
    <location>
        <position position="1"/>
    </location>
</feature>
<keyword evidence="9" id="KW-1185">Reference proteome</keyword>